<dbReference type="SUPFAM" id="SSF110921">
    <property type="entry name" value="2-isopropylmalate synthase LeuA, allosteric (dimerisation) domain"/>
    <property type="match status" value="1"/>
</dbReference>
<dbReference type="GO" id="GO:0003852">
    <property type="term" value="F:2-isopropylmalate synthase activity"/>
    <property type="evidence" value="ECO:0007669"/>
    <property type="project" value="InterPro"/>
</dbReference>
<dbReference type="KEGG" id="asd:AS9A_4062"/>
<dbReference type="Gene3D" id="3.30.160.270">
    <property type="match status" value="1"/>
</dbReference>
<dbReference type="Proteomes" id="UP000009235">
    <property type="component" value="Chromosome"/>
</dbReference>
<dbReference type="InterPro" id="IPR013709">
    <property type="entry name" value="2-isopropylmalate_synth_dimer"/>
</dbReference>
<evidence type="ECO:0000259" key="2">
    <source>
        <dbReference type="SMART" id="SM00917"/>
    </source>
</evidence>
<gene>
    <name evidence="3" type="ordered locus">AS9A_4062</name>
</gene>
<evidence type="ECO:0000313" key="4">
    <source>
        <dbReference type="Proteomes" id="UP000009235"/>
    </source>
</evidence>
<name>F6EIK4_HOYSD</name>
<keyword evidence="1" id="KW-0808">Transferase</keyword>
<dbReference type="InterPro" id="IPR036230">
    <property type="entry name" value="LeuA_allosteric_dom_sf"/>
</dbReference>
<dbReference type="OrthoDB" id="4773719at2"/>
<organism evidence="3 4">
    <name type="scientific">Hoyosella subflava (strain DSM 45089 / JCM 17490 / NBRC 109087 / DQS3-9A1)</name>
    <name type="common">Amycolicicoccus subflavus</name>
    <dbReference type="NCBI Taxonomy" id="443218"/>
    <lineage>
        <taxon>Bacteria</taxon>
        <taxon>Bacillati</taxon>
        <taxon>Actinomycetota</taxon>
        <taxon>Actinomycetes</taxon>
        <taxon>Mycobacteriales</taxon>
        <taxon>Hoyosellaceae</taxon>
        <taxon>Hoyosella</taxon>
    </lineage>
</organism>
<dbReference type="GO" id="GO:0009098">
    <property type="term" value="P:L-leucine biosynthetic process"/>
    <property type="evidence" value="ECO:0007669"/>
    <property type="project" value="InterPro"/>
</dbReference>
<dbReference type="EMBL" id="CP002786">
    <property type="protein sequence ID" value="AEF42496.1"/>
    <property type="molecule type" value="Genomic_DNA"/>
</dbReference>
<protein>
    <submittedName>
        <fullName evidence="3">Possible 2-isopropylmalate synthase</fullName>
    </submittedName>
</protein>
<reference evidence="3 4" key="1">
    <citation type="journal article" date="2011" name="J. Bacteriol.">
        <title>Complete genome sequence of Amycolicicoccus subflavus DQS3-9A1T, an actinomycete isolated from crude oil-polluted soil.</title>
        <authorList>
            <person name="Cai M."/>
            <person name="Chen W.M."/>
            <person name="Nie Y."/>
            <person name="Chi C.Q."/>
            <person name="Wang Y.N."/>
            <person name="Tang Y.Q."/>
            <person name="Li G.Y."/>
            <person name="Wu X.L."/>
        </authorList>
    </citation>
    <scope>NUCLEOTIDE SEQUENCE [LARGE SCALE GENOMIC DNA]</scope>
    <source>
        <strain evidence="4">DSM 45089 / DQS3-9A1</strain>
    </source>
</reference>
<evidence type="ECO:0000256" key="1">
    <source>
        <dbReference type="ARBA" id="ARBA00022679"/>
    </source>
</evidence>
<dbReference type="AlphaFoldDB" id="F6EIK4"/>
<dbReference type="RefSeq" id="WP_013808845.1">
    <property type="nucleotide sequence ID" value="NC_015564.1"/>
</dbReference>
<keyword evidence="4" id="KW-1185">Reference proteome</keyword>
<feature type="domain" description="2-isopropylmalate synthase LeuA allosteric (dimerisation)" evidence="2">
    <location>
        <begin position="56"/>
        <end position="158"/>
    </location>
</feature>
<dbReference type="STRING" id="443218.AS9A_4062"/>
<accession>F6EIK4</accession>
<dbReference type="Pfam" id="PF08502">
    <property type="entry name" value="LeuA_dimer"/>
    <property type="match status" value="1"/>
</dbReference>
<dbReference type="HOGENOM" id="CLU_097459_2_0_11"/>
<dbReference type="SMART" id="SM00917">
    <property type="entry name" value="LeuA_dimer"/>
    <property type="match status" value="1"/>
</dbReference>
<sequence length="158" mass="17740">MNILHHSPTFHRSHARRDPFEARFGAPLPLGLRDEAAGMSWDMFDQIYSPRRGHYRLEHWRLHHLGSGKAVFEASVRVDEVPHTSTAVASGPIAALTGMLYELGCNIEIVGLHQRKIGNRTATFLHAERDERRAWSMAINEDPVESSLLAIVAAANRL</sequence>
<dbReference type="eggNOG" id="COG0119">
    <property type="taxonomic scope" value="Bacteria"/>
</dbReference>
<evidence type="ECO:0000313" key="3">
    <source>
        <dbReference type="EMBL" id="AEF42496.1"/>
    </source>
</evidence>
<proteinExistence type="predicted"/>